<feature type="domain" description="LD-carboxypeptidase C-terminal" evidence="7">
    <location>
        <begin position="164"/>
        <end position="279"/>
    </location>
</feature>
<evidence type="ECO:0000256" key="4">
    <source>
        <dbReference type="ARBA" id="ARBA00022801"/>
    </source>
</evidence>
<evidence type="ECO:0000256" key="5">
    <source>
        <dbReference type="ARBA" id="ARBA00022825"/>
    </source>
</evidence>
<sequence>MACFGFFAPSGFSRDTQAVERAAERLRGLGHTVVLDESLLCCDTRFAGDDDTRLAAIERIAADSRVDVAVALRGGYGLTRLLDRIDFARLAGSGKVWVGHSDFTALQCGLLCAGGVSLHGPMVVSDFGAESVSDFTLEHFGRMLETGHDGLRIDVAQGWCGALEGPLWGGNLSMLAHLVGTPWMPVVDGGFLYLEDVAEPPFRIERMLHQLHFAGVLDRQRALLLGDFGGYRPGATDNGFDFDAMVRYLRERFDVPILTGLPFGHVADKLSLPFGGIAALESDEGGWSLDYRLEGVTKS</sequence>
<dbReference type="InterPro" id="IPR040921">
    <property type="entry name" value="Peptidase_S66C"/>
</dbReference>
<dbReference type="InterPro" id="IPR003507">
    <property type="entry name" value="S66_fam"/>
</dbReference>
<comment type="similarity">
    <text evidence="1">Belongs to the peptidase S66 family.</text>
</comment>
<dbReference type="InterPro" id="IPR027478">
    <property type="entry name" value="LdcA_N"/>
</dbReference>
<dbReference type="PANTHER" id="PTHR30237:SF2">
    <property type="entry name" value="MUREIN TETRAPEPTIDE CARBOXYPEPTIDASE"/>
    <property type="match status" value="1"/>
</dbReference>
<keyword evidence="4" id="KW-0378">Hydrolase</keyword>
<evidence type="ECO:0000256" key="3">
    <source>
        <dbReference type="ARBA" id="ARBA00022670"/>
    </source>
</evidence>
<dbReference type="EMBL" id="CP071060">
    <property type="protein sequence ID" value="QSI75115.1"/>
    <property type="molecule type" value="Genomic_DNA"/>
</dbReference>
<accession>A0ABX7M3V0</accession>
<dbReference type="Gene3D" id="3.50.30.60">
    <property type="entry name" value="LD-carboxypeptidase A C-terminal domain-like"/>
    <property type="match status" value="1"/>
</dbReference>
<gene>
    <name evidence="8" type="ORF">JY500_11290</name>
</gene>
<dbReference type="SUPFAM" id="SSF141986">
    <property type="entry name" value="LD-carboxypeptidase A C-terminal domain-like"/>
    <property type="match status" value="1"/>
</dbReference>
<dbReference type="Gene3D" id="3.40.50.10740">
    <property type="entry name" value="Class I glutamine amidotransferase-like"/>
    <property type="match status" value="1"/>
</dbReference>
<dbReference type="SUPFAM" id="SSF52317">
    <property type="entry name" value="Class I glutamine amidotransferase-like"/>
    <property type="match status" value="1"/>
</dbReference>
<dbReference type="PANTHER" id="PTHR30237">
    <property type="entry name" value="MURAMOYLTETRAPEPTIDE CARBOXYPEPTIDASE"/>
    <property type="match status" value="1"/>
</dbReference>
<evidence type="ECO:0000313" key="9">
    <source>
        <dbReference type="Proteomes" id="UP000663570"/>
    </source>
</evidence>
<organism evidence="8 9">
    <name type="scientific">Niveibacterium microcysteis</name>
    <dbReference type="NCBI Taxonomy" id="2811415"/>
    <lineage>
        <taxon>Bacteria</taxon>
        <taxon>Pseudomonadati</taxon>
        <taxon>Pseudomonadota</taxon>
        <taxon>Betaproteobacteria</taxon>
        <taxon>Rhodocyclales</taxon>
        <taxon>Rhodocyclaceae</taxon>
        <taxon>Niveibacterium</taxon>
    </lineage>
</organism>
<keyword evidence="2" id="KW-0121">Carboxypeptidase</keyword>
<keyword evidence="9" id="KW-1185">Reference proteome</keyword>
<dbReference type="InterPro" id="IPR040449">
    <property type="entry name" value="Peptidase_S66_N"/>
</dbReference>
<feature type="domain" description="LD-carboxypeptidase N-terminal" evidence="6">
    <location>
        <begin position="5"/>
        <end position="120"/>
    </location>
</feature>
<dbReference type="InterPro" id="IPR027461">
    <property type="entry name" value="Carboxypeptidase_A_C_sf"/>
</dbReference>
<keyword evidence="3" id="KW-0645">Protease</keyword>
<dbReference type="Pfam" id="PF17676">
    <property type="entry name" value="Peptidase_S66C"/>
    <property type="match status" value="1"/>
</dbReference>
<dbReference type="Pfam" id="PF02016">
    <property type="entry name" value="Peptidase_S66"/>
    <property type="match status" value="1"/>
</dbReference>
<name>A0ABX7M3V0_9RHOO</name>
<evidence type="ECO:0000259" key="7">
    <source>
        <dbReference type="Pfam" id="PF17676"/>
    </source>
</evidence>
<proteinExistence type="inferred from homology"/>
<dbReference type="InterPro" id="IPR029062">
    <property type="entry name" value="Class_I_gatase-like"/>
</dbReference>
<dbReference type="PIRSF" id="PIRSF028757">
    <property type="entry name" value="LD-carboxypeptidase"/>
    <property type="match status" value="1"/>
</dbReference>
<evidence type="ECO:0000259" key="6">
    <source>
        <dbReference type="Pfam" id="PF02016"/>
    </source>
</evidence>
<reference evidence="8 9" key="1">
    <citation type="submission" date="2021-02" db="EMBL/GenBank/DDBJ databases">
        <title>Niveibacterium changnyeongensis HC41.</title>
        <authorList>
            <person name="Kang M."/>
        </authorList>
    </citation>
    <scope>NUCLEOTIDE SEQUENCE [LARGE SCALE GENOMIC DNA]</scope>
    <source>
        <strain evidence="8 9">HC41</strain>
    </source>
</reference>
<dbReference type="RefSeq" id="WP_206252398.1">
    <property type="nucleotide sequence ID" value="NZ_CP071060.1"/>
</dbReference>
<dbReference type="Proteomes" id="UP000663570">
    <property type="component" value="Chromosome"/>
</dbReference>
<evidence type="ECO:0000256" key="1">
    <source>
        <dbReference type="ARBA" id="ARBA00010233"/>
    </source>
</evidence>
<evidence type="ECO:0000313" key="8">
    <source>
        <dbReference type="EMBL" id="QSI75115.1"/>
    </source>
</evidence>
<protein>
    <submittedName>
        <fullName evidence="8">LD-carboxypeptidase</fullName>
    </submittedName>
</protein>
<dbReference type="CDD" id="cd07025">
    <property type="entry name" value="Peptidase_S66"/>
    <property type="match status" value="1"/>
</dbReference>
<evidence type="ECO:0000256" key="2">
    <source>
        <dbReference type="ARBA" id="ARBA00022645"/>
    </source>
</evidence>
<keyword evidence="5" id="KW-0720">Serine protease</keyword>